<reference evidence="2" key="1">
    <citation type="submission" date="2024-02" db="UniProtKB">
        <authorList>
            <consortium name="WormBaseParasite"/>
        </authorList>
    </citation>
    <scope>IDENTIFICATION</scope>
</reference>
<evidence type="ECO:0000313" key="1">
    <source>
        <dbReference type="Proteomes" id="UP000887575"/>
    </source>
</evidence>
<organism evidence="1 2">
    <name type="scientific">Mesorhabditis belari</name>
    <dbReference type="NCBI Taxonomy" id="2138241"/>
    <lineage>
        <taxon>Eukaryota</taxon>
        <taxon>Metazoa</taxon>
        <taxon>Ecdysozoa</taxon>
        <taxon>Nematoda</taxon>
        <taxon>Chromadorea</taxon>
        <taxon>Rhabditida</taxon>
        <taxon>Rhabditina</taxon>
        <taxon>Rhabditomorpha</taxon>
        <taxon>Rhabditoidea</taxon>
        <taxon>Rhabditidae</taxon>
        <taxon>Mesorhabditinae</taxon>
        <taxon>Mesorhabditis</taxon>
    </lineage>
</organism>
<dbReference type="WBParaSite" id="MBELARI_LOCUS17203">
    <property type="protein sequence ID" value="MBELARI_LOCUS17203"/>
    <property type="gene ID" value="MBELARI_LOCUS17203"/>
</dbReference>
<sequence>MRDSLAALSIQVINEIGDLDSSIHPSPQQALKDLATVIHQIYAKALNVATTVLNENESELVRLMKWAVLLSIRRAADRASRGEWSQELEEVMVDFELPQSNSAGYCGKMDPKSPELPSCVSSIEFSNIPLFIVPTRGQKRNNKNMVGIISSISGISRLTESDDYSPFESSNNIRGRLSIMPPKIEYGNKPIELPVITKQEIEKLMTKLQKVMRKYKNFEGFVQSSNQLPKTPNALVKGIEKMQEEGSGWMSGEVEGSGIEIETNNEPGWNAQIHLDMMKPLSSIFGQMPSNMIDLRKMRKA</sequence>
<keyword evidence="1" id="KW-1185">Reference proteome</keyword>
<name>A0AAF3ESU0_9BILA</name>
<protein>
    <submittedName>
        <fullName evidence="2">Uncharacterized protein</fullName>
    </submittedName>
</protein>
<proteinExistence type="predicted"/>
<evidence type="ECO:0000313" key="2">
    <source>
        <dbReference type="WBParaSite" id="MBELARI_LOCUS17203"/>
    </source>
</evidence>
<dbReference type="AlphaFoldDB" id="A0AAF3ESU0"/>
<accession>A0AAF3ESU0</accession>
<dbReference type="Proteomes" id="UP000887575">
    <property type="component" value="Unassembled WGS sequence"/>
</dbReference>